<evidence type="ECO:0000256" key="7">
    <source>
        <dbReference type="PROSITE-ProRule" id="PRU00703"/>
    </source>
</evidence>
<name>U7QBA5_9CYAN</name>
<dbReference type="PANTHER" id="PTHR43547:SF2">
    <property type="entry name" value="HYBRID SIGNAL TRANSDUCTION HISTIDINE KINASE C"/>
    <property type="match status" value="1"/>
</dbReference>
<dbReference type="InterPro" id="IPR003018">
    <property type="entry name" value="GAF"/>
</dbReference>
<dbReference type="PROSITE" id="PS51371">
    <property type="entry name" value="CBS"/>
    <property type="match status" value="3"/>
</dbReference>
<dbReference type="RefSeq" id="WP_023068641.1">
    <property type="nucleotide sequence ID" value="NZ_AUZM01000067.1"/>
</dbReference>
<dbReference type="PRINTS" id="PR00344">
    <property type="entry name" value="BCTRLSENSOR"/>
</dbReference>
<feature type="domain" description="Histidine kinase" evidence="10">
    <location>
        <begin position="565"/>
        <end position="799"/>
    </location>
</feature>
<dbReference type="InterPro" id="IPR003594">
    <property type="entry name" value="HATPase_dom"/>
</dbReference>
<keyword evidence="7" id="KW-0129">CBS domain</keyword>
<comment type="caution">
    <text evidence="12">The sequence shown here is derived from an EMBL/GenBank/DDBJ whole genome shotgun (WGS) entry which is preliminary data.</text>
</comment>
<dbReference type="PROSITE" id="PS50109">
    <property type="entry name" value="HIS_KIN"/>
    <property type="match status" value="1"/>
</dbReference>
<dbReference type="Gene3D" id="3.10.580.10">
    <property type="entry name" value="CBS-domain"/>
    <property type="match status" value="2"/>
</dbReference>
<evidence type="ECO:0000256" key="2">
    <source>
        <dbReference type="ARBA" id="ARBA00006402"/>
    </source>
</evidence>
<dbReference type="Pfam" id="PF01590">
    <property type="entry name" value="GAF"/>
    <property type="match status" value="1"/>
</dbReference>
<evidence type="ECO:0000313" key="12">
    <source>
        <dbReference type="EMBL" id="ERT05139.1"/>
    </source>
</evidence>
<dbReference type="SMART" id="SM00388">
    <property type="entry name" value="HisKA"/>
    <property type="match status" value="1"/>
</dbReference>
<sequence>MPVNQLPQYSSALEQAIDRNPIIVTPDTSLYQVIQLIGQLNRSNPLPTVQTPENGNGLDRLLDSNQTQSDCVLIVDGEKSTSSSEISTLQGIVTEQEILQLLATGLLDYPAEVRLHKTRISEVMSPSTVNLVESEDQDIFTALSLFRQHQIYHLPVLNSQGDLRGVITPERIRRVLQPSNILRLRRVGDEVTRKPVTAPAITSLLSLAQMMSAHQASCVVIYQSSRKKQLNPIGIVTAFDIVQAQYLELDLSRITAETVIAGSSFFSLKSGDSLWVAHQEMQHQQVQRLIVCGEQGELIGIISQMSLLRMLDPTEMYRVVRNLQQSVDQLQSEKFDLLESRAAQLEALVQERTAKLYEQLQRERLFAKISFQIHQSLDIEDILNTTVAEVRLVLSADRVLIYHVMANKAAQRVAESVAPGWQPLLDKKLKKQIVKDYLTAFETDSVYAISNLQNSRLTPEELERLNKEQIQAYLVVPILQDGQLWGMIAAHQCSASRQWQPSEITVLQQLATQLAIAIQQAQLYRQVQDLNTDLERQVQERTSELQQKVKELQQLNKLKDDFLSTVSHELRTPLTNMKMAIHMMKLVSQNEQVQRYISILEQEWTRETNLINDLLDLQKLEVSSMPISLETVELSQWLPQILKPFYSRTQERQQVLNVKSPKNLPSILTNSSSLERILAELLNNACKYTPNGGEVCLTVRNKTATETHSSKKSLKPKNNEEHSKPLGVKFTITNQAEISEKELPKIFDKFYRVPNADPWKQGGTGLGLALVQKLVEQLRGEIKVSSQKNLTTFTVELPQ</sequence>
<evidence type="ECO:0000259" key="10">
    <source>
        <dbReference type="PROSITE" id="PS50109"/>
    </source>
</evidence>
<dbReference type="Gene3D" id="3.30.565.10">
    <property type="entry name" value="Histidine kinase-like ATPase, C-terminal domain"/>
    <property type="match status" value="1"/>
</dbReference>
<feature type="domain" description="CBS" evidence="11">
    <location>
        <begin position="261"/>
        <end position="319"/>
    </location>
</feature>
<evidence type="ECO:0000256" key="1">
    <source>
        <dbReference type="ARBA" id="ARBA00000085"/>
    </source>
</evidence>
<dbReference type="InterPro" id="IPR004358">
    <property type="entry name" value="Sig_transdc_His_kin-like_C"/>
</dbReference>
<evidence type="ECO:0000256" key="4">
    <source>
        <dbReference type="ARBA" id="ARBA00022553"/>
    </source>
</evidence>
<keyword evidence="5 12" id="KW-0808">Transferase</keyword>
<dbReference type="OrthoDB" id="567974at2"/>
<evidence type="ECO:0000256" key="3">
    <source>
        <dbReference type="ARBA" id="ARBA00012438"/>
    </source>
</evidence>
<evidence type="ECO:0000256" key="6">
    <source>
        <dbReference type="ARBA" id="ARBA00023012"/>
    </source>
</evidence>
<feature type="domain" description="CBS" evidence="11">
    <location>
        <begin position="124"/>
        <end position="184"/>
    </location>
</feature>
<dbReference type="SMART" id="SM00065">
    <property type="entry name" value="GAF"/>
    <property type="match status" value="1"/>
</dbReference>
<protein>
    <recommendedName>
        <fullName evidence="3">histidine kinase</fullName>
        <ecNumber evidence="3">2.7.13.3</ecNumber>
    </recommendedName>
</protein>
<organism evidence="12 13">
    <name type="scientific">Lyngbya aestuarii BL J</name>
    <dbReference type="NCBI Taxonomy" id="1348334"/>
    <lineage>
        <taxon>Bacteria</taxon>
        <taxon>Bacillati</taxon>
        <taxon>Cyanobacteriota</taxon>
        <taxon>Cyanophyceae</taxon>
        <taxon>Oscillatoriophycideae</taxon>
        <taxon>Oscillatoriales</taxon>
        <taxon>Microcoleaceae</taxon>
        <taxon>Lyngbya</taxon>
    </lineage>
</organism>
<gene>
    <name evidence="12" type="ORF">M595_4925</name>
</gene>
<dbReference type="Pfam" id="PF02518">
    <property type="entry name" value="HATPase_c"/>
    <property type="match status" value="1"/>
</dbReference>
<dbReference type="SUPFAM" id="SSF47384">
    <property type="entry name" value="Homodimeric domain of signal transducing histidine kinase"/>
    <property type="match status" value="1"/>
</dbReference>
<dbReference type="EC" id="2.7.13.3" evidence="3"/>
<evidence type="ECO:0000259" key="11">
    <source>
        <dbReference type="PROSITE" id="PS51371"/>
    </source>
</evidence>
<dbReference type="AlphaFoldDB" id="U7QBA5"/>
<dbReference type="InterPro" id="IPR003661">
    <property type="entry name" value="HisK_dim/P_dom"/>
</dbReference>
<reference evidence="12 13" key="1">
    <citation type="journal article" date="2013" name="Front. Microbiol.">
        <title>Comparative genomic analyses of the cyanobacterium, Lyngbya aestuarii BL J, a powerful hydrogen producer.</title>
        <authorList>
            <person name="Kothari A."/>
            <person name="Vaughn M."/>
            <person name="Garcia-Pichel F."/>
        </authorList>
    </citation>
    <scope>NUCLEOTIDE SEQUENCE [LARGE SCALE GENOMIC DNA]</scope>
    <source>
        <strain evidence="12 13">BL J</strain>
    </source>
</reference>
<dbReference type="Proteomes" id="UP000017127">
    <property type="component" value="Unassembled WGS sequence"/>
</dbReference>
<evidence type="ECO:0000259" key="9">
    <source>
        <dbReference type="PROSITE" id="PS50046"/>
    </source>
</evidence>
<keyword evidence="5 12" id="KW-0418">Kinase</keyword>
<dbReference type="Pfam" id="PF00512">
    <property type="entry name" value="HisKA"/>
    <property type="match status" value="1"/>
</dbReference>
<dbReference type="EMBL" id="AUZM01000067">
    <property type="protein sequence ID" value="ERT05139.1"/>
    <property type="molecule type" value="Genomic_DNA"/>
</dbReference>
<accession>U7QBA5</accession>
<dbReference type="InterPro" id="IPR046342">
    <property type="entry name" value="CBS_dom_sf"/>
</dbReference>
<dbReference type="SUPFAM" id="SSF55874">
    <property type="entry name" value="ATPase domain of HSP90 chaperone/DNA topoisomerase II/histidine kinase"/>
    <property type="match status" value="1"/>
</dbReference>
<dbReference type="InterPro" id="IPR000644">
    <property type="entry name" value="CBS_dom"/>
</dbReference>
<dbReference type="Gene3D" id="1.10.287.130">
    <property type="match status" value="1"/>
</dbReference>
<keyword evidence="4" id="KW-0597">Phosphoprotein</keyword>
<keyword evidence="6" id="KW-0902">Two-component regulatory system</keyword>
<keyword evidence="8" id="KW-0175">Coiled coil</keyword>
<dbReference type="PANTHER" id="PTHR43547">
    <property type="entry name" value="TWO-COMPONENT HISTIDINE KINASE"/>
    <property type="match status" value="1"/>
</dbReference>
<dbReference type="CDD" id="cd17774">
    <property type="entry name" value="CBS_two-component_sensor_histidine_kinase_repeat2"/>
    <property type="match status" value="1"/>
</dbReference>
<evidence type="ECO:0000256" key="5">
    <source>
        <dbReference type="ARBA" id="ARBA00022777"/>
    </source>
</evidence>
<dbReference type="InterPro" id="IPR029016">
    <property type="entry name" value="GAF-like_dom_sf"/>
</dbReference>
<feature type="domain" description="CBS" evidence="11">
    <location>
        <begin position="191"/>
        <end position="251"/>
    </location>
</feature>
<comment type="similarity">
    <text evidence="2">In the N-terminal section; belongs to the phytochrome family.</text>
</comment>
<feature type="domain" description="Phytochrome chromophore attachment site" evidence="9">
    <location>
        <begin position="378"/>
        <end position="513"/>
    </location>
</feature>
<dbReference type="InterPro" id="IPR036890">
    <property type="entry name" value="HATPase_C_sf"/>
</dbReference>
<dbReference type="SUPFAM" id="SSF55781">
    <property type="entry name" value="GAF domain-like"/>
    <property type="match status" value="1"/>
</dbReference>
<dbReference type="Gene3D" id="3.30.450.40">
    <property type="match status" value="1"/>
</dbReference>
<dbReference type="InterPro" id="IPR005467">
    <property type="entry name" value="His_kinase_dom"/>
</dbReference>
<feature type="coiled-coil region" evidence="8">
    <location>
        <begin position="520"/>
        <end position="558"/>
    </location>
</feature>
<dbReference type="SUPFAM" id="SSF54631">
    <property type="entry name" value="CBS-domain pair"/>
    <property type="match status" value="2"/>
</dbReference>
<dbReference type="CDD" id="cd04620">
    <property type="entry name" value="CBS_two-component_sensor_histidine_kinase_repeat1"/>
    <property type="match status" value="1"/>
</dbReference>
<evidence type="ECO:0000313" key="13">
    <source>
        <dbReference type="Proteomes" id="UP000017127"/>
    </source>
</evidence>
<dbReference type="PATRIC" id="fig|1348334.3.peg.4748"/>
<dbReference type="InterPro" id="IPR036097">
    <property type="entry name" value="HisK_dim/P_sf"/>
</dbReference>
<dbReference type="Pfam" id="PF00571">
    <property type="entry name" value="CBS"/>
    <property type="match status" value="3"/>
</dbReference>
<keyword evidence="13" id="KW-1185">Reference proteome</keyword>
<dbReference type="GO" id="GO:0000155">
    <property type="term" value="F:phosphorelay sensor kinase activity"/>
    <property type="evidence" value="ECO:0007669"/>
    <property type="project" value="InterPro"/>
</dbReference>
<dbReference type="PROSITE" id="PS50046">
    <property type="entry name" value="PHYTOCHROME_2"/>
    <property type="match status" value="1"/>
</dbReference>
<evidence type="ECO:0000256" key="8">
    <source>
        <dbReference type="SAM" id="Coils"/>
    </source>
</evidence>
<dbReference type="InterPro" id="IPR016132">
    <property type="entry name" value="Phyto_chromo_attachment"/>
</dbReference>
<dbReference type="SMART" id="SM00116">
    <property type="entry name" value="CBS"/>
    <property type="match status" value="4"/>
</dbReference>
<comment type="catalytic activity">
    <reaction evidence="1">
        <text>ATP + protein L-histidine = ADP + protein N-phospho-L-histidine.</text>
        <dbReference type="EC" id="2.7.13.3"/>
    </reaction>
</comment>
<dbReference type="CDD" id="cd00082">
    <property type="entry name" value="HisKA"/>
    <property type="match status" value="1"/>
</dbReference>
<dbReference type="SMART" id="SM00387">
    <property type="entry name" value="HATPase_c"/>
    <property type="match status" value="1"/>
</dbReference>
<proteinExistence type="inferred from homology"/>